<dbReference type="PANTHER" id="PTHR48022">
    <property type="entry name" value="PLASTIDIC GLUCOSE TRANSPORTER 4"/>
    <property type="match status" value="1"/>
</dbReference>
<keyword evidence="5 7" id="KW-1133">Transmembrane helix</keyword>
<comment type="similarity">
    <text evidence="2">Belongs to the major facilitator superfamily. Sugar transporter (TC 2.A.1.1) family.</text>
</comment>
<dbReference type="InterPro" id="IPR003663">
    <property type="entry name" value="Sugar/inositol_transpt"/>
</dbReference>
<dbReference type="SUPFAM" id="SSF103473">
    <property type="entry name" value="MFS general substrate transporter"/>
    <property type="match status" value="1"/>
</dbReference>
<dbReference type="GO" id="GO:0005351">
    <property type="term" value="F:carbohydrate:proton symporter activity"/>
    <property type="evidence" value="ECO:0007669"/>
    <property type="project" value="TreeGrafter"/>
</dbReference>
<dbReference type="InterPro" id="IPR020846">
    <property type="entry name" value="MFS_dom"/>
</dbReference>
<comment type="subcellular location">
    <subcellularLocation>
        <location evidence="1">Membrane</location>
        <topology evidence="1">Multi-pass membrane protein</topology>
    </subcellularLocation>
</comment>
<organism evidence="9 10">
    <name type="scientific">Monosporascus ibericus</name>
    <dbReference type="NCBI Taxonomy" id="155417"/>
    <lineage>
        <taxon>Eukaryota</taxon>
        <taxon>Fungi</taxon>
        <taxon>Dikarya</taxon>
        <taxon>Ascomycota</taxon>
        <taxon>Pezizomycotina</taxon>
        <taxon>Sordariomycetes</taxon>
        <taxon>Xylariomycetidae</taxon>
        <taxon>Xylariales</taxon>
        <taxon>Xylariales incertae sedis</taxon>
        <taxon>Monosporascus</taxon>
    </lineage>
</organism>
<keyword evidence="6 7" id="KW-0472">Membrane</keyword>
<reference evidence="9 10" key="1">
    <citation type="submission" date="2018-06" db="EMBL/GenBank/DDBJ databases">
        <title>Complete Genomes of Monosporascus.</title>
        <authorList>
            <person name="Robinson A.J."/>
            <person name="Natvig D.O."/>
        </authorList>
    </citation>
    <scope>NUCLEOTIDE SEQUENCE [LARGE SCALE GENOMIC DNA]</scope>
    <source>
        <strain evidence="9 10">CBS 110550</strain>
    </source>
</reference>
<evidence type="ECO:0000256" key="5">
    <source>
        <dbReference type="ARBA" id="ARBA00022989"/>
    </source>
</evidence>
<dbReference type="OrthoDB" id="8120565at2759"/>
<dbReference type="InterPro" id="IPR036259">
    <property type="entry name" value="MFS_trans_sf"/>
</dbReference>
<accession>A0A4Q4TCP1</accession>
<evidence type="ECO:0000313" key="9">
    <source>
        <dbReference type="EMBL" id="RYP04318.1"/>
    </source>
</evidence>
<feature type="transmembrane region" description="Helical" evidence="7">
    <location>
        <begin position="7"/>
        <end position="29"/>
    </location>
</feature>
<gene>
    <name evidence="9" type="ORF">DL764_004511</name>
</gene>
<feature type="transmembrane region" description="Helical" evidence="7">
    <location>
        <begin position="49"/>
        <end position="70"/>
    </location>
</feature>
<proteinExistence type="inferred from homology"/>
<evidence type="ECO:0000256" key="1">
    <source>
        <dbReference type="ARBA" id="ARBA00004141"/>
    </source>
</evidence>
<dbReference type="PANTHER" id="PTHR48022:SF37">
    <property type="entry name" value="MAJOR FACILITATOR SUPERFAMILY (MFS) PROFILE DOMAIN-CONTAINING PROTEIN-RELATED"/>
    <property type="match status" value="1"/>
</dbReference>
<dbReference type="Proteomes" id="UP000293360">
    <property type="component" value="Unassembled WGS sequence"/>
</dbReference>
<name>A0A4Q4TCP1_9PEZI</name>
<dbReference type="AlphaFoldDB" id="A0A4Q4TCP1"/>
<feature type="transmembrane region" description="Helical" evidence="7">
    <location>
        <begin position="101"/>
        <end position="120"/>
    </location>
</feature>
<dbReference type="PRINTS" id="PR00171">
    <property type="entry name" value="SUGRTRNSPORT"/>
</dbReference>
<evidence type="ECO:0000259" key="8">
    <source>
        <dbReference type="PROSITE" id="PS50850"/>
    </source>
</evidence>
<comment type="caution">
    <text evidence="9">The sequence shown here is derived from an EMBL/GenBank/DDBJ whole genome shotgun (WGS) entry which is preliminary data.</text>
</comment>
<evidence type="ECO:0000313" key="10">
    <source>
        <dbReference type="Proteomes" id="UP000293360"/>
    </source>
</evidence>
<evidence type="ECO:0000256" key="7">
    <source>
        <dbReference type="SAM" id="Phobius"/>
    </source>
</evidence>
<evidence type="ECO:0000256" key="4">
    <source>
        <dbReference type="ARBA" id="ARBA00022692"/>
    </source>
</evidence>
<feature type="transmembrane region" description="Helical" evidence="7">
    <location>
        <begin position="77"/>
        <end position="95"/>
    </location>
</feature>
<evidence type="ECO:0000256" key="6">
    <source>
        <dbReference type="ARBA" id="ARBA00023136"/>
    </source>
</evidence>
<keyword evidence="3" id="KW-0813">Transport</keyword>
<dbReference type="STRING" id="155417.A0A4Q4TCP1"/>
<dbReference type="PROSITE" id="PS50850">
    <property type="entry name" value="MFS"/>
    <property type="match status" value="1"/>
</dbReference>
<feature type="domain" description="Major facilitator superfamily (MFS) profile" evidence="8">
    <location>
        <begin position="10"/>
        <end position="123"/>
    </location>
</feature>
<dbReference type="Pfam" id="PF00083">
    <property type="entry name" value="Sugar_tr"/>
    <property type="match status" value="1"/>
</dbReference>
<evidence type="ECO:0000256" key="3">
    <source>
        <dbReference type="ARBA" id="ARBA00022448"/>
    </source>
</evidence>
<dbReference type="GO" id="GO:0016020">
    <property type="term" value="C:membrane"/>
    <property type="evidence" value="ECO:0007669"/>
    <property type="project" value="UniProtKB-SubCell"/>
</dbReference>
<keyword evidence="10" id="KW-1185">Reference proteome</keyword>
<keyword evidence="4 7" id="KW-0812">Transmembrane</keyword>
<dbReference type="InterPro" id="IPR005828">
    <property type="entry name" value="MFS_sugar_transport-like"/>
</dbReference>
<protein>
    <recommendedName>
        <fullName evidence="8">Major facilitator superfamily (MFS) profile domain-containing protein</fullName>
    </recommendedName>
</protein>
<evidence type="ECO:0000256" key="2">
    <source>
        <dbReference type="ARBA" id="ARBA00010992"/>
    </source>
</evidence>
<dbReference type="Gene3D" id="1.20.1250.20">
    <property type="entry name" value="MFS general substrate transporter like domains"/>
    <property type="match status" value="1"/>
</dbReference>
<sequence>MKPKVYQFLVGVFASVGSILYGYDLGVIAGVVGSTSYEERFQATPTENGAVVSLFTGGAFFGAGFAGPAGDLLGRRLTIMLGAVLFLVGGCIQTAAQTINYLYGGRAVAGLGVGFLTMIIRKH</sequence>
<dbReference type="InterPro" id="IPR050360">
    <property type="entry name" value="MFS_Sugar_Transporters"/>
</dbReference>
<dbReference type="EMBL" id="QJNU01000215">
    <property type="protein sequence ID" value="RYP04318.1"/>
    <property type="molecule type" value="Genomic_DNA"/>
</dbReference>